<dbReference type="AlphaFoldDB" id="A0A2Z7BEX8"/>
<reference evidence="2 3" key="1">
    <citation type="journal article" date="2015" name="Proc. Natl. Acad. Sci. U.S.A.">
        <title>The resurrection genome of Boea hygrometrica: A blueprint for survival of dehydration.</title>
        <authorList>
            <person name="Xiao L."/>
            <person name="Yang G."/>
            <person name="Zhang L."/>
            <person name="Yang X."/>
            <person name="Zhao S."/>
            <person name="Ji Z."/>
            <person name="Zhou Q."/>
            <person name="Hu M."/>
            <person name="Wang Y."/>
            <person name="Chen M."/>
            <person name="Xu Y."/>
            <person name="Jin H."/>
            <person name="Xiao X."/>
            <person name="Hu G."/>
            <person name="Bao F."/>
            <person name="Hu Y."/>
            <person name="Wan P."/>
            <person name="Li L."/>
            <person name="Deng X."/>
            <person name="Kuang T."/>
            <person name="Xiang C."/>
            <person name="Zhu J.K."/>
            <person name="Oliver M.J."/>
            <person name="He Y."/>
        </authorList>
    </citation>
    <scope>NUCLEOTIDE SEQUENCE [LARGE SCALE GENOMIC DNA]</scope>
    <source>
        <strain evidence="3">cv. XS01</strain>
    </source>
</reference>
<accession>A0A2Z7BEX8</accession>
<dbReference type="EMBL" id="KV006349">
    <property type="protein sequence ID" value="KZV32790.1"/>
    <property type="molecule type" value="Genomic_DNA"/>
</dbReference>
<name>A0A2Z7BEX8_9LAMI</name>
<feature type="compositionally biased region" description="Low complexity" evidence="1">
    <location>
        <begin position="18"/>
        <end position="31"/>
    </location>
</feature>
<protein>
    <submittedName>
        <fullName evidence="2">Uncharacterized protein</fullName>
    </submittedName>
</protein>
<organism evidence="2 3">
    <name type="scientific">Dorcoceras hygrometricum</name>
    <dbReference type="NCBI Taxonomy" id="472368"/>
    <lineage>
        <taxon>Eukaryota</taxon>
        <taxon>Viridiplantae</taxon>
        <taxon>Streptophyta</taxon>
        <taxon>Embryophyta</taxon>
        <taxon>Tracheophyta</taxon>
        <taxon>Spermatophyta</taxon>
        <taxon>Magnoliopsida</taxon>
        <taxon>eudicotyledons</taxon>
        <taxon>Gunneridae</taxon>
        <taxon>Pentapetalae</taxon>
        <taxon>asterids</taxon>
        <taxon>lamiids</taxon>
        <taxon>Lamiales</taxon>
        <taxon>Gesneriaceae</taxon>
        <taxon>Didymocarpoideae</taxon>
        <taxon>Trichosporeae</taxon>
        <taxon>Loxocarpinae</taxon>
        <taxon>Dorcoceras</taxon>
    </lineage>
</organism>
<evidence type="ECO:0000313" key="2">
    <source>
        <dbReference type="EMBL" id="KZV32790.1"/>
    </source>
</evidence>
<gene>
    <name evidence="2" type="ORF">F511_23702</name>
</gene>
<dbReference type="Proteomes" id="UP000250235">
    <property type="component" value="Unassembled WGS sequence"/>
</dbReference>
<keyword evidence="3" id="KW-1185">Reference proteome</keyword>
<evidence type="ECO:0000313" key="3">
    <source>
        <dbReference type="Proteomes" id="UP000250235"/>
    </source>
</evidence>
<proteinExistence type="predicted"/>
<feature type="region of interest" description="Disordered" evidence="1">
    <location>
        <begin position="1"/>
        <end position="39"/>
    </location>
</feature>
<evidence type="ECO:0000256" key="1">
    <source>
        <dbReference type="SAM" id="MobiDB-lite"/>
    </source>
</evidence>
<sequence length="133" mass="14005">MLSPQPDQVLVPTPPSVPSSTASAPPQLPYHHLLHPSPPVKPLAERGAVAVSLPPKGTNIEDVVANTISTTTVINLRNVPSSPPTHDLPLEMLWGMFNSNRMYCCSSSASSLASEVGNWLALSAPRSGSDEST</sequence>
<dbReference type="OrthoDB" id="929079at2759"/>